<dbReference type="InterPro" id="IPR008979">
    <property type="entry name" value="Galactose-bd-like_sf"/>
</dbReference>
<dbReference type="SUPFAM" id="SSF49785">
    <property type="entry name" value="Galactose-binding domain-like"/>
    <property type="match status" value="1"/>
</dbReference>
<feature type="signal peptide" evidence="1">
    <location>
        <begin position="1"/>
        <end position="20"/>
    </location>
</feature>
<keyword evidence="1" id="KW-0732">Signal</keyword>
<dbReference type="AlphaFoldDB" id="A0AA35Q1J2"/>
<accession>A0AA35Q1J2</accession>
<gene>
    <name evidence="2" type="ORF">CCHLO57077_00014999</name>
</gene>
<evidence type="ECO:0000256" key="1">
    <source>
        <dbReference type="SAM" id="SignalP"/>
    </source>
</evidence>
<organism evidence="2 3">
    <name type="scientific">Clonostachys chloroleuca</name>
    <dbReference type="NCBI Taxonomy" id="1926264"/>
    <lineage>
        <taxon>Eukaryota</taxon>
        <taxon>Fungi</taxon>
        <taxon>Dikarya</taxon>
        <taxon>Ascomycota</taxon>
        <taxon>Pezizomycotina</taxon>
        <taxon>Sordariomycetes</taxon>
        <taxon>Hypocreomycetidae</taxon>
        <taxon>Hypocreales</taxon>
        <taxon>Bionectriaceae</taxon>
        <taxon>Clonostachys</taxon>
    </lineage>
</organism>
<protein>
    <submittedName>
        <fullName evidence="2">Uncharacterized protein</fullName>
    </submittedName>
</protein>
<evidence type="ECO:0000313" key="2">
    <source>
        <dbReference type="EMBL" id="CAI6090646.1"/>
    </source>
</evidence>
<dbReference type="EMBL" id="CABFNP030001029">
    <property type="protein sequence ID" value="CAI6090646.1"/>
    <property type="molecule type" value="Genomic_DNA"/>
</dbReference>
<comment type="caution">
    <text evidence="2">The sequence shown here is derived from an EMBL/GenBank/DDBJ whole genome shotgun (WGS) entry which is preliminary data.</text>
</comment>
<name>A0AA35Q1J2_9HYPO</name>
<feature type="chain" id="PRO_5041337334" evidence="1">
    <location>
        <begin position="21"/>
        <end position="182"/>
    </location>
</feature>
<reference evidence="2" key="1">
    <citation type="submission" date="2023-01" db="EMBL/GenBank/DDBJ databases">
        <authorList>
            <person name="Piombo E."/>
        </authorList>
    </citation>
    <scope>NUCLEOTIDE SEQUENCE</scope>
</reference>
<sequence length="182" mass="19744">MLFPKSAAVFAAFAVAGASAQKCKCPSNPCTTNLVKNGDFDDPLNGSPWEFTNMEITKIKPRSSPQAALAEVRDDNLDHSIEQSITLIEGKKYALRYYYAVISGSIPATAECQIIASVDNSDFDVNPVTATPLGEYKQHEFIFTAAATSNLEIIVRCTPPGPIFDINLDDISIYKASCLISE</sequence>
<dbReference type="Gene3D" id="2.60.120.260">
    <property type="entry name" value="Galactose-binding domain-like"/>
    <property type="match status" value="1"/>
</dbReference>
<proteinExistence type="predicted"/>
<keyword evidence="3" id="KW-1185">Reference proteome</keyword>
<evidence type="ECO:0000313" key="3">
    <source>
        <dbReference type="Proteomes" id="UP001160390"/>
    </source>
</evidence>
<dbReference type="Proteomes" id="UP001160390">
    <property type="component" value="Unassembled WGS sequence"/>
</dbReference>